<reference evidence="15 16" key="1">
    <citation type="journal article" date="2017" name="Environ. Microbiol.">
        <title>Decay of the glycolytic pathway and adaptation to intranuclear parasitism within Enterocytozoonidae microsporidia.</title>
        <authorList>
            <person name="Wiredu Boakye D."/>
            <person name="Jaroenlak P."/>
            <person name="Prachumwat A."/>
            <person name="Williams T.A."/>
            <person name="Bateman K.S."/>
            <person name="Itsathitphaisarn O."/>
            <person name="Sritunyalucksana K."/>
            <person name="Paszkiewicz K.H."/>
            <person name="Moore K.A."/>
            <person name="Stentiford G.D."/>
            <person name="Williams B.A."/>
        </authorList>
    </citation>
    <scope>NUCLEOTIDE SEQUENCE [LARGE SCALE GENOMIC DNA]</scope>
    <source>
        <strain evidence="15 16">GB1</strain>
    </source>
</reference>
<feature type="compositionally biased region" description="Basic and acidic residues" evidence="12">
    <location>
        <begin position="14"/>
        <end position="56"/>
    </location>
</feature>
<feature type="domain" description="Aminoacyl-tRNA synthetase class Ia" evidence="13">
    <location>
        <begin position="67"/>
        <end position="769"/>
    </location>
</feature>
<evidence type="ECO:0000313" key="16">
    <source>
        <dbReference type="Proteomes" id="UP000192639"/>
    </source>
</evidence>
<evidence type="ECO:0000259" key="14">
    <source>
        <dbReference type="Pfam" id="PF08264"/>
    </source>
</evidence>
<protein>
    <recommendedName>
        <fullName evidence="3">valine--tRNA ligase</fullName>
        <ecNumber evidence="3">6.1.1.9</ecNumber>
    </recommendedName>
    <alternativeName>
        <fullName evidence="9">Valyl-tRNA synthetase</fullName>
    </alternativeName>
</protein>
<feature type="region of interest" description="Disordered" evidence="12">
    <location>
        <begin position="367"/>
        <end position="386"/>
    </location>
</feature>
<dbReference type="GO" id="GO:0005524">
    <property type="term" value="F:ATP binding"/>
    <property type="evidence" value="ECO:0007669"/>
    <property type="project" value="UniProtKB-KW"/>
</dbReference>
<comment type="caution">
    <text evidence="15">The sequence shown here is derived from an EMBL/GenBank/DDBJ whole genome shotgun (WGS) entry which is preliminary data.</text>
</comment>
<dbReference type="OrthoDB" id="629407at2759"/>
<dbReference type="AlphaFoldDB" id="A0A1Y1S4T7"/>
<dbReference type="InterPro" id="IPR009008">
    <property type="entry name" value="Val/Leu/Ile-tRNA-synth_edit"/>
</dbReference>
<comment type="catalytic activity">
    <reaction evidence="10">
        <text>tRNA(Val) + L-valine + ATP = L-valyl-tRNA(Val) + AMP + diphosphate</text>
        <dbReference type="Rhea" id="RHEA:10704"/>
        <dbReference type="Rhea" id="RHEA-COMP:9672"/>
        <dbReference type="Rhea" id="RHEA-COMP:9708"/>
        <dbReference type="ChEBI" id="CHEBI:30616"/>
        <dbReference type="ChEBI" id="CHEBI:33019"/>
        <dbReference type="ChEBI" id="CHEBI:57762"/>
        <dbReference type="ChEBI" id="CHEBI:78442"/>
        <dbReference type="ChEBI" id="CHEBI:78537"/>
        <dbReference type="ChEBI" id="CHEBI:456215"/>
        <dbReference type="EC" id="6.1.1.9"/>
    </reaction>
</comment>
<evidence type="ECO:0000256" key="8">
    <source>
        <dbReference type="ARBA" id="ARBA00023146"/>
    </source>
</evidence>
<keyword evidence="6 11" id="KW-0067">ATP-binding</keyword>
<dbReference type="EMBL" id="LWDP01000084">
    <property type="protein sequence ID" value="ORD93432.1"/>
    <property type="molecule type" value="Genomic_DNA"/>
</dbReference>
<feature type="domain" description="Methionyl/Valyl/Leucyl/Isoleucyl-tRNA synthetase anticodon-binding" evidence="14">
    <location>
        <begin position="818"/>
        <end position="940"/>
    </location>
</feature>
<evidence type="ECO:0000256" key="5">
    <source>
        <dbReference type="ARBA" id="ARBA00022741"/>
    </source>
</evidence>
<dbReference type="PROSITE" id="PS00178">
    <property type="entry name" value="AA_TRNA_LIGASE_I"/>
    <property type="match status" value="1"/>
</dbReference>
<evidence type="ECO:0000256" key="6">
    <source>
        <dbReference type="ARBA" id="ARBA00022840"/>
    </source>
</evidence>
<dbReference type="GO" id="GO:0006438">
    <property type="term" value="P:valyl-tRNA aminoacylation"/>
    <property type="evidence" value="ECO:0007669"/>
    <property type="project" value="InterPro"/>
</dbReference>
<dbReference type="InterPro" id="IPR013155">
    <property type="entry name" value="M/V/L/I-tRNA-synth_anticd-bd"/>
</dbReference>
<dbReference type="InterPro" id="IPR033705">
    <property type="entry name" value="Anticodon_Ia_Val"/>
</dbReference>
<dbReference type="PANTHER" id="PTHR11946:SF109">
    <property type="entry name" value="VALINE--TRNA LIGASE"/>
    <property type="match status" value="1"/>
</dbReference>
<evidence type="ECO:0000256" key="4">
    <source>
        <dbReference type="ARBA" id="ARBA00022598"/>
    </source>
</evidence>
<evidence type="ECO:0000256" key="9">
    <source>
        <dbReference type="ARBA" id="ARBA00029936"/>
    </source>
</evidence>
<dbReference type="SUPFAM" id="SSF47323">
    <property type="entry name" value="Anticodon-binding domain of a subclass of class I aminoacyl-tRNA synthetases"/>
    <property type="match status" value="1"/>
</dbReference>
<dbReference type="GO" id="GO:0004832">
    <property type="term" value="F:valine-tRNA ligase activity"/>
    <property type="evidence" value="ECO:0007669"/>
    <property type="project" value="UniProtKB-EC"/>
</dbReference>
<dbReference type="CDD" id="cd07962">
    <property type="entry name" value="Anticodon_Ia_Val"/>
    <property type="match status" value="1"/>
</dbReference>
<dbReference type="GO" id="GO:0002161">
    <property type="term" value="F:aminoacyl-tRNA deacylase activity"/>
    <property type="evidence" value="ECO:0007669"/>
    <property type="project" value="InterPro"/>
</dbReference>
<keyword evidence="5 11" id="KW-0547">Nucleotide-binding</keyword>
<organism evidence="15 16">
    <name type="scientific">Enterospora canceri</name>
    <dbReference type="NCBI Taxonomy" id="1081671"/>
    <lineage>
        <taxon>Eukaryota</taxon>
        <taxon>Fungi</taxon>
        <taxon>Fungi incertae sedis</taxon>
        <taxon>Microsporidia</taxon>
        <taxon>Enterocytozoonidae</taxon>
        <taxon>Enterospora</taxon>
    </lineage>
</organism>
<dbReference type="InterPro" id="IPR001412">
    <property type="entry name" value="aa-tRNA-synth_I_CS"/>
</dbReference>
<evidence type="ECO:0000256" key="11">
    <source>
        <dbReference type="RuleBase" id="RU363035"/>
    </source>
</evidence>
<evidence type="ECO:0000256" key="1">
    <source>
        <dbReference type="ARBA" id="ARBA00004496"/>
    </source>
</evidence>
<dbReference type="PANTHER" id="PTHR11946">
    <property type="entry name" value="VALYL-TRNA SYNTHETASES"/>
    <property type="match status" value="1"/>
</dbReference>
<evidence type="ECO:0000256" key="3">
    <source>
        <dbReference type="ARBA" id="ARBA00013169"/>
    </source>
</evidence>
<keyword evidence="16" id="KW-1185">Reference proteome</keyword>
<dbReference type="PRINTS" id="PR00986">
    <property type="entry name" value="TRNASYNTHVAL"/>
</dbReference>
<dbReference type="Gene3D" id="3.40.50.620">
    <property type="entry name" value="HUPs"/>
    <property type="match status" value="2"/>
</dbReference>
<dbReference type="InterPro" id="IPR009080">
    <property type="entry name" value="tRNAsynth_Ia_anticodon-bd"/>
</dbReference>
<evidence type="ECO:0000256" key="7">
    <source>
        <dbReference type="ARBA" id="ARBA00022917"/>
    </source>
</evidence>
<feature type="region of interest" description="Disordered" evidence="12">
    <location>
        <begin position="1"/>
        <end position="56"/>
    </location>
</feature>
<dbReference type="Pfam" id="PF00133">
    <property type="entry name" value="tRNA-synt_1"/>
    <property type="match status" value="1"/>
</dbReference>
<evidence type="ECO:0000313" key="15">
    <source>
        <dbReference type="EMBL" id="ORD93432.1"/>
    </source>
</evidence>
<dbReference type="VEuPathDB" id="MicrosporidiaDB:ECANGB1_2254"/>
<keyword evidence="7 11" id="KW-0648">Protein biosynthesis</keyword>
<comment type="subcellular location">
    <subcellularLocation>
        <location evidence="1">Cytoplasm</location>
    </subcellularLocation>
</comment>
<dbReference type="InterPro" id="IPR002300">
    <property type="entry name" value="aa-tRNA-synth_Ia"/>
</dbReference>
<evidence type="ECO:0000256" key="10">
    <source>
        <dbReference type="ARBA" id="ARBA00047552"/>
    </source>
</evidence>
<gene>
    <name evidence="15" type="primary">SYVC</name>
    <name evidence="15" type="ORF">ECANGB1_2254</name>
</gene>
<dbReference type="InterPro" id="IPR014729">
    <property type="entry name" value="Rossmann-like_a/b/a_fold"/>
</dbReference>
<evidence type="ECO:0000256" key="12">
    <source>
        <dbReference type="SAM" id="MobiDB-lite"/>
    </source>
</evidence>
<comment type="similarity">
    <text evidence="2 11">Belongs to the class-I aminoacyl-tRNA synthetase family.</text>
</comment>
<evidence type="ECO:0000256" key="2">
    <source>
        <dbReference type="ARBA" id="ARBA00005594"/>
    </source>
</evidence>
<dbReference type="Pfam" id="PF08264">
    <property type="entry name" value="Anticodon_1"/>
    <property type="match status" value="1"/>
</dbReference>
<dbReference type="GO" id="GO:0005829">
    <property type="term" value="C:cytosol"/>
    <property type="evidence" value="ECO:0007669"/>
    <property type="project" value="TreeGrafter"/>
</dbReference>
<dbReference type="SUPFAM" id="SSF50677">
    <property type="entry name" value="ValRS/IleRS/LeuRS editing domain"/>
    <property type="match status" value="1"/>
</dbReference>
<keyword evidence="8 11" id="KW-0030">Aminoacyl-tRNA synthetase</keyword>
<dbReference type="EC" id="6.1.1.9" evidence="3"/>
<dbReference type="FunFam" id="3.40.50.620:FF:000020">
    <property type="entry name" value="Valine--tRNA ligase, mitochondrial"/>
    <property type="match status" value="1"/>
</dbReference>
<dbReference type="Gene3D" id="1.10.730.10">
    <property type="entry name" value="Isoleucyl-tRNA Synthetase, Domain 1"/>
    <property type="match status" value="1"/>
</dbReference>
<accession>A0A1Y1S4T7</accession>
<proteinExistence type="inferred from homology"/>
<sequence length="970" mass="112415">MTAYSDMKQQKPKLTKEEKKALKEKQIAEKLERLARKKDLTTKQTDKQKKKETKKCGGYDPAEVEAKWTKFWLENETFKCKVNSDKELDNFCMIIPPPNITGSLHIGHAMMIAIEDAIVRYNRQNGKNVLYLPGLDHAGISTQSVVMKKIAREDSNKLQDREYFMATAHEWSNKYGSRIIEQFNRMGSSLDFSKQMFTLDPRVSNSVKKAFIILYNKGLIYRENKMVNWSGQMQTTLSDLEVNYKTVSGGEELTMDGKKHQFGLMYYVKYFIAEKKNKKMLDEKIQQIRKKFKDESMKNNYMLHNAMNDEIYSTLPHIIVGTTRPETILGDTAICMNPEDKRMKNIKRIFERLEVEDVMNDENRTTKHTKEEVETDLNTSMKKEKRNKYKVVGQEDNETGPNVSDDLIAINPLTYELIPVVFDKQADLTLGTGMLKITPAHDMVDFKLGQKHGLKFITVIDQKNRICYNSPYKGMKRFEARELVKEHPCILKVEEYDQILPFCSRSNDLVEPILKEQWWLNCDEMAAQALDAVEQGEIKLFPEESKAIWSRWLINIKDWCLSRQLWWGHRIPAYFYKKNDKTEWIVAESIDEARKLVREKEGTEMELEQDGDVLDTWFSSGLWPFSTLGWEWGEKDNSELLKQFFPNSILETGSDILFFWVARMVMLSYALLGTKPFDTILLHGIVRDAHGQKMSKSLGNVIDPIYVIEGVTQDEMIQNISVNVSKNEMERAKESIILDYPNGIPKCGADALRFSLLSYTNGMKDINLDILRVAGYSRLCNKIHNAFKYVESKLTKMHKSVDDCEKMETFGELMAHNKHILNQLNDCIAQQHKNYVTYNFMGVTQSLHMFVLYSFCDVHIELSKAFETETDLNVLVYVFLAFIKLLHPTMPFISQEIYCQLHQSNRIISDFPKRVKQELASDFASVLDAAKSIRGSNKATVSKHAEYLRILCKETKIDEDGDNTEFSFTI</sequence>
<dbReference type="Proteomes" id="UP000192639">
    <property type="component" value="Unassembled WGS sequence"/>
</dbReference>
<dbReference type="Gene3D" id="3.90.740.10">
    <property type="entry name" value="Valyl/Leucyl/Isoleucyl-tRNA synthetase, editing domain"/>
    <property type="match status" value="1"/>
</dbReference>
<evidence type="ECO:0000259" key="13">
    <source>
        <dbReference type="Pfam" id="PF00133"/>
    </source>
</evidence>
<dbReference type="SUPFAM" id="SSF52374">
    <property type="entry name" value="Nucleotidylyl transferase"/>
    <property type="match status" value="1"/>
</dbReference>
<keyword evidence="4 11" id="KW-0436">Ligase</keyword>
<name>A0A1Y1S4T7_9MICR</name>
<dbReference type="InterPro" id="IPR002303">
    <property type="entry name" value="Valyl-tRNA_ligase"/>
</dbReference>